<protein>
    <submittedName>
        <fullName evidence="1">Uncharacterized protein</fullName>
    </submittedName>
</protein>
<gene>
    <name evidence="1" type="ORF">METZ01_LOCUS138754</name>
</gene>
<proteinExistence type="predicted"/>
<name>A0A381Z9I5_9ZZZZ</name>
<dbReference type="AlphaFoldDB" id="A0A381Z9I5"/>
<reference evidence="1" key="1">
    <citation type="submission" date="2018-05" db="EMBL/GenBank/DDBJ databases">
        <authorList>
            <person name="Lanie J.A."/>
            <person name="Ng W.-L."/>
            <person name="Kazmierczak K.M."/>
            <person name="Andrzejewski T.M."/>
            <person name="Davidsen T.M."/>
            <person name="Wayne K.J."/>
            <person name="Tettelin H."/>
            <person name="Glass J.I."/>
            <person name="Rusch D."/>
            <person name="Podicherti R."/>
            <person name="Tsui H.-C.T."/>
            <person name="Winkler M.E."/>
        </authorList>
    </citation>
    <scope>NUCLEOTIDE SEQUENCE</scope>
</reference>
<feature type="non-terminal residue" evidence="1">
    <location>
        <position position="1"/>
    </location>
</feature>
<evidence type="ECO:0000313" key="1">
    <source>
        <dbReference type="EMBL" id="SVA85900.1"/>
    </source>
</evidence>
<accession>A0A381Z9I5</accession>
<sequence length="208" mass="24231">VILNAIVLEPTHKKIGYICVPYKHDNFSVSVKDYWTLSKNFSSIYFVTATFSDDIKPYFPSSTNHYLLGKFNDDADIIKNHKKFMNDSPSFVFSINDELFERNIKQMQRFVSIYYVEFNDQEAISDISNVIVKKDRIQQAGFAHLSVFCENKPKFTFPYSDRIIILEVADDRSPQSICKYCEKTRQDISRKGVVMNNLVSFSLLEKLK</sequence>
<organism evidence="1">
    <name type="scientific">marine metagenome</name>
    <dbReference type="NCBI Taxonomy" id="408172"/>
    <lineage>
        <taxon>unclassified sequences</taxon>
        <taxon>metagenomes</taxon>
        <taxon>ecological metagenomes</taxon>
    </lineage>
</organism>
<dbReference type="EMBL" id="UINC01020461">
    <property type="protein sequence ID" value="SVA85900.1"/>
    <property type="molecule type" value="Genomic_DNA"/>
</dbReference>